<evidence type="ECO:0000313" key="3">
    <source>
        <dbReference type="Proteomes" id="UP000187203"/>
    </source>
</evidence>
<keyword evidence="1" id="KW-0472">Membrane</keyword>
<comment type="caution">
    <text evidence="2">The sequence shown here is derived from an EMBL/GenBank/DDBJ whole genome shotgun (WGS) entry which is preliminary data.</text>
</comment>
<dbReference type="AlphaFoldDB" id="A0A1R3G1V7"/>
<keyword evidence="1" id="KW-0812">Transmembrane</keyword>
<feature type="transmembrane region" description="Helical" evidence="1">
    <location>
        <begin position="78"/>
        <end position="98"/>
    </location>
</feature>
<organism evidence="2 3">
    <name type="scientific">Corchorus olitorius</name>
    <dbReference type="NCBI Taxonomy" id="93759"/>
    <lineage>
        <taxon>Eukaryota</taxon>
        <taxon>Viridiplantae</taxon>
        <taxon>Streptophyta</taxon>
        <taxon>Embryophyta</taxon>
        <taxon>Tracheophyta</taxon>
        <taxon>Spermatophyta</taxon>
        <taxon>Magnoliopsida</taxon>
        <taxon>eudicotyledons</taxon>
        <taxon>Gunneridae</taxon>
        <taxon>Pentapetalae</taxon>
        <taxon>rosids</taxon>
        <taxon>malvids</taxon>
        <taxon>Malvales</taxon>
        <taxon>Malvaceae</taxon>
        <taxon>Grewioideae</taxon>
        <taxon>Apeibeae</taxon>
        <taxon>Corchorus</taxon>
    </lineage>
</organism>
<protein>
    <submittedName>
        <fullName evidence="2">Uncharacterized protein</fullName>
    </submittedName>
</protein>
<sequence length="104" mass="11312">MAPHSGSLDRFSKIAPTLILSSQLISIPLEPLSLSFSTYGNTAGSGGLPTDHFSLHTAQSLLHNNLTRFTLNRFFSPSLFTILPGLTLNFSLGLGPLWRNNLFP</sequence>
<evidence type="ECO:0000313" key="2">
    <source>
        <dbReference type="EMBL" id="OMO52071.1"/>
    </source>
</evidence>
<name>A0A1R3G1V7_9ROSI</name>
<keyword evidence="1" id="KW-1133">Transmembrane helix</keyword>
<gene>
    <name evidence="2" type="ORF">COLO4_37430</name>
</gene>
<dbReference type="Proteomes" id="UP000187203">
    <property type="component" value="Unassembled WGS sequence"/>
</dbReference>
<dbReference type="EMBL" id="AWUE01023949">
    <property type="protein sequence ID" value="OMO52071.1"/>
    <property type="molecule type" value="Genomic_DNA"/>
</dbReference>
<reference evidence="3" key="1">
    <citation type="submission" date="2013-09" db="EMBL/GenBank/DDBJ databases">
        <title>Corchorus olitorius genome sequencing.</title>
        <authorList>
            <person name="Alam M."/>
            <person name="Haque M.S."/>
            <person name="Islam M.S."/>
            <person name="Emdad E.M."/>
            <person name="Islam M.M."/>
            <person name="Ahmed B."/>
            <person name="Halim A."/>
            <person name="Hossen Q.M.M."/>
            <person name="Hossain M.Z."/>
            <person name="Ahmed R."/>
            <person name="Khan M.M."/>
            <person name="Islam R."/>
            <person name="Rashid M.M."/>
            <person name="Khan S.A."/>
            <person name="Rahman M.S."/>
            <person name="Alam M."/>
            <person name="Yahiya A.S."/>
            <person name="Khan M.S."/>
            <person name="Azam M.S."/>
            <person name="Haque T."/>
            <person name="Lashkar M.Z.H."/>
            <person name="Akhand A.I."/>
            <person name="Morshed G."/>
            <person name="Roy S."/>
            <person name="Uddin K.S."/>
            <person name="Rabeya T."/>
            <person name="Hossain A.S."/>
            <person name="Chowdhury A."/>
            <person name="Snigdha A.R."/>
            <person name="Mortoza M.S."/>
            <person name="Matin S.A."/>
            <person name="Hoque S.M.E."/>
            <person name="Islam M.K."/>
            <person name="Roy D.K."/>
            <person name="Haider R."/>
            <person name="Moosa M.M."/>
            <person name="Elias S.M."/>
            <person name="Hasan A.M."/>
            <person name="Jahan S."/>
            <person name="Shafiuddin M."/>
            <person name="Mahmood N."/>
            <person name="Shommy N.S."/>
        </authorList>
    </citation>
    <scope>NUCLEOTIDE SEQUENCE [LARGE SCALE GENOMIC DNA]</scope>
    <source>
        <strain evidence="3">cv. O-4</strain>
    </source>
</reference>
<accession>A0A1R3G1V7</accession>
<keyword evidence="3" id="KW-1185">Reference proteome</keyword>
<evidence type="ECO:0000256" key="1">
    <source>
        <dbReference type="SAM" id="Phobius"/>
    </source>
</evidence>
<proteinExistence type="predicted"/>